<dbReference type="InterPro" id="IPR018312">
    <property type="entry name" value="Chromosome_initiator_DnaA_CS"/>
</dbReference>
<dbReference type="KEGG" id="mbah:HYN46_16570"/>
<name>A0A345PAJ8_9GAMM</name>
<comment type="domain">
    <text evidence="8">Domain I is involved in oligomerization and binding regulators, domain II is flexibile and of varying length in different bacteria, domain III forms the AAA+ region, while domain IV binds dsDNA.</text>
</comment>
<dbReference type="InterPro" id="IPR024633">
    <property type="entry name" value="DnaA_N_dom"/>
</dbReference>
<dbReference type="EMBL" id="CP031222">
    <property type="protein sequence ID" value="AXI04307.1"/>
    <property type="molecule type" value="Genomic_DNA"/>
</dbReference>
<evidence type="ECO:0000256" key="7">
    <source>
        <dbReference type="ARBA" id="ARBA00023125"/>
    </source>
</evidence>
<protein>
    <recommendedName>
        <fullName evidence="8 9">Chromosomal replication initiator protein DnaA</fullName>
    </recommendedName>
</protein>
<dbReference type="GO" id="GO:0005886">
    <property type="term" value="C:plasma membrane"/>
    <property type="evidence" value="ECO:0007669"/>
    <property type="project" value="TreeGrafter"/>
</dbReference>
<dbReference type="SMART" id="SM00382">
    <property type="entry name" value="AAA"/>
    <property type="match status" value="1"/>
</dbReference>
<feature type="binding site" evidence="8">
    <location>
        <position position="168"/>
    </location>
    <ligand>
        <name>ATP</name>
        <dbReference type="ChEBI" id="CHEBI:30616"/>
    </ligand>
</feature>
<keyword evidence="5 8" id="KW-0067">ATP-binding</keyword>
<dbReference type="Pfam" id="PF00308">
    <property type="entry name" value="Bac_DnaA"/>
    <property type="match status" value="1"/>
</dbReference>
<dbReference type="InterPro" id="IPR013159">
    <property type="entry name" value="DnaA_C"/>
</dbReference>
<feature type="region of interest" description="Domain I, interacts with DnaA modulators" evidence="8">
    <location>
        <begin position="1"/>
        <end position="94"/>
    </location>
</feature>
<evidence type="ECO:0000259" key="12">
    <source>
        <dbReference type="SMART" id="SM00382"/>
    </source>
</evidence>
<evidence type="ECO:0000256" key="8">
    <source>
        <dbReference type="HAMAP-Rule" id="MF_00377"/>
    </source>
</evidence>
<gene>
    <name evidence="8" type="primary">dnaA</name>
    <name evidence="14" type="ORF">HYN46_16570</name>
</gene>
<dbReference type="PROSITE" id="PS01008">
    <property type="entry name" value="DNAA"/>
    <property type="match status" value="1"/>
</dbReference>
<dbReference type="CDD" id="cd00009">
    <property type="entry name" value="AAA"/>
    <property type="match status" value="1"/>
</dbReference>
<dbReference type="GO" id="GO:0006270">
    <property type="term" value="P:DNA replication initiation"/>
    <property type="evidence" value="ECO:0007669"/>
    <property type="project" value="UniProtKB-UniRule"/>
</dbReference>
<comment type="function">
    <text evidence="8 10">Plays an essential role in the initiation and regulation of chromosomal replication. ATP-DnaA binds to the origin of replication (oriC) to initiate formation of the DNA replication initiation complex once per cell cycle. Binds the DnaA box (a 9 base pair repeat at the origin) and separates the double-stranded (ds)DNA. Forms a right-handed helical filament on oriC DNA; dsDNA binds to the exterior of the filament while single-stranded (ss)DNA is stabiized in the filament's interior. The ATP-DnaA-oriC complex binds and stabilizes one strand of the AT-rich DNA unwinding element (DUE), permitting loading of DNA polymerase. After initiation quickly degrades to an ADP-DnaA complex that is not apt for DNA replication. Binds acidic phospholipids.</text>
</comment>
<keyword evidence="4 8" id="KW-0547">Nucleotide-binding</keyword>
<dbReference type="GO" id="GO:0005524">
    <property type="term" value="F:ATP binding"/>
    <property type="evidence" value="ECO:0007669"/>
    <property type="project" value="UniProtKB-UniRule"/>
</dbReference>
<dbReference type="SUPFAM" id="SSF52540">
    <property type="entry name" value="P-loop containing nucleoside triphosphate hydrolases"/>
    <property type="match status" value="1"/>
</dbReference>
<dbReference type="InterPro" id="IPR010921">
    <property type="entry name" value="Trp_repressor/repl_initiator"/>
</dbReference>
<dbReference type="OrthoDB" id="9807019at2"/>
<dbReference type="PANTHER" id="PTHR30050:SF2">
    <property type="entry name" value="CHROMOSOMAL REPLICATION INITIATOR PROTEIN DNAA"/>
    <property type="match status" value="1"/>
</dbReference>
<dbReference type="SMART" id="SM00760">
    <property type="entry name" value="Bac_DnaA_C"/>
    <property type="match status" value="1"/>
</dbReference>
<feature type="domain" description="AAA+ ATPase" evidence="12">
    <location>
        <begin position="157"/>
        <end position="287"/>
    </location>
</feature>
<dbReference type="InterPro" id="IPR038454">
    <property type="entry name" value="DnaA_N_sf"/>
</dbReference>
<accession>A0A345PAJ8</accession>
<dbReference type="Gene3D" id="1.10.1750.10">
    <property type="match status" value="1"/>
</dbReference>
<feature type="domain" description="Chromosomal replication initiator DnaA C-terminal" evidence="13">
    <location>
        <begin position="368"/>
        <end position="437"/>
    </location>
</feature>
<dbReference type="InterPro" id="IPR013317">
    <property type="entry name" value="DnaA_dom"/>
</dbReference>
<dbReference type="Proteomes" id="UP000253940">
    <property type="component" value="Chromosome"/>
</dbReference>
<comment type="subunit">
    <text evidence="8">Oligomerizes as a right-handed, spiral filament on DNA at oriC.</text>
</comment>
<dbReference type="PANTHER" id="PTHR30050">
    <property type="entry name" value="CHROMOSOMAL REPLICATION INITIATOR PROTEIN DNAA"/>
    <property type="match status" value="1"/>
</dbReference>
<dbReference type="GO" id="GO:0006275">
    <property type="term" value="P:regulation of DNA replication"/>
    <property type="evidence" value="ECO:0007669"/>
    <property type="project" value="UniProtKB-UniRule"/>
</dbReference>
<evidence type="ECO:0000256" key="5">
    <source>
        <dbReference type="ARBA" id="ARBA00022840"/>
    </source>
</evidence>
<dbReference type="Gene3D" id="3.30.300.180">
    <property type="match status" value="1"/>
</dbReference>
<dbReference type="AlphaFoldDB" id="A0A345PAJ8"/>
<dbReference type="FunFam" id="3.40.50.300:FF:000668">
    <property type="entry name" value="Chromosomal replication initiator protein DnaA"/>
    <property type="match status" value="1"/>
</dbReference>
<dbReference type="InterPro" id="IPR003593">
    <property type="entry name" value="AAA+_ATPase"/>
</dbReference>
<dbReference type="Gene3D" id="1.10.8.60">
    <property type="match status" value="1"/>
</dbReference>
<keyword evidence="7 8" id="KW-0238">DNA-binding</keyword>
<evidence type="ECO:0000259" key="13">
    <source>
        <dbReference type="SMART" id="SM00760"/>
    </source>
</evidence>
<reference evidence="14 15" key="1">
    <citation type="submission" date="2018-07" db="EMBL/GenBank/DDBJ databases">
        <title>Genome sequencing of Moraxellaceae gen. HYN0046.</title>
        <authorList>
            <person name="Kim M."/>
            <person name="Yi H."/>
        </authorList>
    </citation>
    <scope>NUCLEOTIDE SEQUENCE [LARGE SCALE GENOMIC DNA]</scope>
    <source>
        <strain evidence="14 15">HYN0046</strain>
    </source>
</reference>
<feature type="binding site" evidence="8">
    <location>
        <position position="171"/>
    </location>
    <ligand>
        <name>ATP</name>
        <dbReference type="ChEBI" id="CHEBI:30616"/>
    </ligand>
</feature>
<evidence type="ECO:0000256" key="11">
    <source>
        <dbReference type="RuleBase" id="RU004227"/>
    </source>
</evidence>
<dbReference type="InterPro" id="IPR001957">
    <property type="entry name" value="Chromosome_initiator_DnaA"/>
</dbReference>
<proteinExistence type="inferred from homology"/>
<dbReference type="Pfam" id="PF08299">
    <property type="entry name" value="Bac_DnaA_C"/>
    <property type="match status" value="1"/>
</dbReference>
<evidence type="ECO:0000256" key="2">
    <source>
        <dbReference type="ARBA" id="ARBA00022490"/>
    </source>
</evidence>
<dbReference type="HAMAP" id="MF_00377">
    <property type="entry name" value="DnaA_bact"/>
    <property type="match status" value="1"/>
</dbReference>
<evidence type="ECO:0000256" key="1">
    <source>
        <dbReference type="ARBA" id="ARBA00006583"/>
    </source>
</evidence>
<keyword evidence="3 8" id="KW-0235">DNA replication</keyword>
<keyword evidence="15" id="KW-1185">Reference proteome</keyword>
<sequence length="460" mass="52157">MAWTDCLEALRHEMADNLFTLWIRPLIAEEHGHVLSLYAPNAYFSKHITDNYIERIRALAFEYSKGVITDVQVKFSPTTHKKISLDDDIKDQDISAHSVANLNIADINNQSSFNIQPEQVRRTLNKGYVFQEFVEGPTNKMAFETCKTVVNQLGDSKHNPLFLYGATGLGKTHLMQAVGHAVLDKSPNARVMYMTSEQFVSGFVTALQQQRIDKFKKDCRTLDLLLVDDIQFLAGKAASLEEFFNTFNELLTESKQIILTSDRYPKEITEMDARLVSRFSWGLSIAVEPPELENRVDILLRKAKSSDYELPRNCALFIAQQVQANVRELEGALNKVIATARFKGVDISIEIIKEALKDQISIRARQISVENIQKVVVEYFRIPMRELIGSKRTRVYVRPRQIAMGLSRELTGDSFPEIGSAFGGRDHTTVMHACDKVVELCKTDPAFAADYKNLLRMLQG</sequence>
<keyword evidence="6 8" id="KW-0446">Lipid-binding</keyword>
<dbReference type="PRINTS" id="PR00051">
    <property type="entry name" value="DNAA"/>
</dbReference>
<dbReference type="InterPro" id="IPR020591">
    <property type="entry name" value="Chromosome_initiator_DnaA-like"/>
</dbReference>
<evidence type="ECO:0000256" key="4">
    <source>
        <dbReference type="ARBA" id="ARBA00022741"/>
    </source>
</evidence>
<comment type="caution">
    <text evidence="8">Lacks conserved residue(s) required for the propagation of feature annotation.</text>
</comment>
<evidence type="ECO:0000313" key="14">
    <source>
        <dbReference type="EMBL" id="AXI04307.1"/>
    </source>
</evidence>
<feature type="binding site" evidence="8">
    <location>
        <position position="170"/>
    </location>
    <ligand>
        <name>ATP</name>
        <dbReference type="ChEBI" id="CHEBI:30616"/>
    </ligand>
</feature>
<dbReference type="Gene3D" id="3.40.50.300">
    <property type="entry name" value="P-loop containing nucleotide triphosphate hydrolases"/>
    <property type="match status" value="1"/>
</dbReference>
<evidence type="ECO:0000256" key="3">
    <source>
        <dbReference type="ARBA" id="ARBA00022705"/>
    </source>
</evidence>
<dbReference type="RefSeq" id="WP_114900415.1">
    <property type="nucleotide sequence ID" value="NZ_CP031222.1"/>
</dbReference>
<keyword evidence="2 8" id="KW-0963">Cytoplasm</keyword>
<dbReference type="GO" id="GO:0008289">
    <property type="term" value="F:lipid binding"/>
    <property type="evidence" value="ECO:0007669"/>
    <property type="project" value="UniProtKB-KW"/>
</dbReference>
<dbReference type="CDD" id="cd06571">
    <property type="entry name" value="Bac_DnaA_C"/>
    <property type="match status" value="1"/>
</dbReference>
<comment type="subcellular location">
    <subcellularLocation>
        <location evidence="8">Cytoplasm</location>
    </subcellularLocation>
</comment>
<feature type="binding site" evidence="8">
    <location>
        <position position="172"/>
    </location>
    <ligand>
        <name>ATP</name>
        <dbReference type="ChEBI" id="CHEBI:30616"/>
    </ligand>
</feature>
<dbReference type="SUPFAM" id="SSF48295">
    <property type="entry name" value="TrpR-like"/>
    <property type="match status" value="1"/>
</dbReference>
<dbReference type="InterPro" id="IPR027417">
    <property type="entry name" value="P-loop_NTPase"/>
</dbReference>
<dbReference type="NCBIfam" id="TIGR00362">
    <property type="entry name" value="DnaA"/>
    <property type="match status" value="1"/>
</dbReference>
<feature type="region of interest" description="Domain IV, binds dsDNA" evidence="8">
    <location>
        <begin position="341"/>
        <end position="460"/>
    </location>
</feature>
<dbReference type="GO" id="GO:0005737">
    <property type="term" value="C:cytoplasm"/>
    <property type="evidence" value="ECO:0007669"/>
    <property type="project" value="UniProtKB-SubCell"/>
</dbReference>
<evidence type="ECO:0000256" key="9">
    <source>
        <dbReference type="NCBIfam" id="TIGR00362"/>
    </source>
</evidence>
<evidence type="ECO:0000256" key="10">
    <source>
        <dbReference type="RuleBase" id="RU000577"/>
    </source>
</evidence>
<comment type="similarity">
    <text evidence="1 8 11">Belongs to the DnaA family.</text>
</comment>
<dbReference type="GO" id="GO:0003688">
    <property type="term" value="F:DNA replication origin binding"/>
    <property type="evidence" value="ECO:0007669"/>
    <property type="project" value="UniProtKB-UniRule"/>
</dbReference>
<evidence type="ECO:0000256" key="6">
    <source>
        <dbReference type="ARBA" id="ARBA00023121"/>
    </source>
</evidence>
<dbReference type="Pfam" id="PF11638">
    <property type="entry name" value="DnaA_N"/>
    <property type="match status" value="1"/>
</dbReference>
<evidence type="ECO:0000313" key="15">
    <source>
        <dbReference type="Proteomes" id="UP000253940"/>
    </source>
</evidence>
<organism evidence="14 15">
    <name type="scientific">Aquirhabdus parva</name>
    <dbReference type="NCBI Taxonomy" id="2283318"/>
    <lineage>
        <taxon>Bacteria</taxon>
        <taxon>Pseudomonadati</taxon>
        <taxon>Pseudomonadota</taxon>
        <taxon>Gammaproteobacteria</taxon>
        <taxon>Moraxellales</taxon>
        <taxon>Moraxellaceae</taxon>
        <taxon>Aquirhabdus</taxon>
    </lineage>
</organism>